<gene>
    <name evidence="1" type="ORF">GCM10009799_01510</name>
</gene>
<name>A0ABN2S4J7_9ACTN</name>
<comment type="caution">
    <text evidence="1">The sequence shown here is derived from an EMBL/GenBank/DDBJ whole genome shotgun (WGS) entry which is preliminary data.</text>
</comment>
<evidence type="ECO:0000313" key="2">
    <source>
        <dbReference type="Proteomes" id="UP001501585"/>
    </source>
</evidence>
<organism evidence="1 2">
    <name type="scientific">Nocardiopsis rhodophaea</name>
    <dbReference type="NCBI Taxonomy" id="280238"/>
    <lineage>
        <taxon>Bacteria</taxon>
        <taxon>Bacillati</taxon>
        <taxon>Actinomycetota</taxon>
        <taxon>Actinomycetes</taxon>
        <taxon>Streptosporangiales</taxon>
        <taxon>Nocardiopsidaceae</taxon>
        <taxon>Nocardiopsis</taxon>
    </lineage>
</organism>
<accession>A0ABN2S4J7</accession>
<reference evidence="1 2" key="1">
    <citation type="journal article" date="2019" name="Int. J. Syst. Evol. Microbiol.">
        <title>The Global Catalogue of Microorganisms (GCM) 10K type strain sequencing project: providing services to taxonomists for standard genome sequencing and annotation.</title>
        <authorList>
            <consortium name="The Broad Institute Genomics Platform"/>
            <consortium name="The Broad Institute Genome Sequencing Center for Infectious Disease"/>
            <person name="Wu L."/>
            <person name="Ma J."/>
        </authorList>
    </citation>
    <scope>NUCLEOTIDE SEQUENCE [LARGE SCALE GENOMIC DNA]</scope>
    <source>
        <strain evidence="1 2">JCM 15313</strain>
    </source>
</reference>
<dbReference type="EMBL" id="BAAAPC010000001">
    <property type="protein sequence ID" value="GAA1980085.1"/>
    <property type="molecule type" value="Genomic_DNA"/>
</dbReference>
<protein>
    <submittedName>
        <fullName evidence="1">Uncharacterized protein</fullName>
    </submittedName>
</protein>
<dbReference type="Proteomes" id="UP001501585">
    <property type="component" value="Unassembled WGS sequence"/>
</dbReference>
<proteinExistence type="predicted"/>
<keyword evidence="2" id="KW-1185">Reference proteome</keyword>
<evidence type="ECO:0000313" key="1">
    <source>
        <dbReference type="EMBL" id="GAA1980085.1"/>
    </source>
</evidence>
<sequence length="71" mass="7383">MYMRSVEHVPASARARAGVNGPLRFVPGLPLTTLMRGKCSGRRTLAGKDALSQDTGAVRGDGDRVLGMGAA</sequence>